<dbReference type="AlphaFoldDB" id="A0A2P6QB73"/>
<dbReference type="Proteomes" id="UP000238479">
    <property type="component" value="Chromosome 5"/>
</dbReference>
<feature type="coiled-coil region" evidence="1">
    <location>
        <begin position="106"/>
        <end position="133"/>
    </location>
</feature>
<dbReference type="Gramene" id="PRQ31421">
    <property type="protein sequence ID" value="PRQ31421"/>
    <property type="gene ID" value="RchiOBHm_Chr5g0035311"/>
</dbReference>
<name>A0A2P6QB73_ROSCH</name>
<organism evidence="2 3">
    <name type="scientific">Rosa chinensis</name>
    <name type="common">China rose</name>
    <dbReference type="NCBI Taxonomy" id="74649"/>
    <lineage>
        <taxon>Eukaryota</taxon>
        <taxon>Viridiplantae</taxon>
        <taxon>Streptophyta</taxon>
        <taxon>Embryophyta</taxon>
        <taxon>Tracheophyta</taxon>
        <taxon>Spermatophyta</taxon>
        <taxon>Magnoliopsida</taxon>
        <taxon>eudicotyledons</taxon>
        <taxon>Gunneridae</taxon>
        <taxon>Pentapetalae</taxon>
        <taxon>rosids</taxon>
        <taxon>fabids</taxon>
        <taxon>Rosales</taxon>
        <taxon>Rosaceae</taxon>
        <taxon>Rosoideae</taxon>
        <taxon>Rosoideae incertae sedis</taxon>
        <taxon>Rosa</taxon>
    </lineage>
</organism>
<evidence type="ECO:0000313" key="2">
    <source>
        <dbReference type="EMBL" id="PRQ31421.1"/>
    </source>
</evidence>
<evidence type="ECO:0000256" key="1">
    <source>
        <dbReference type="SAM" id="Coils"/>
    </source>
</evidence>
<comment type="caution">
    <text evidence="2">The sequence shown here is derived from an EMBL/GenBank/DDBJ whole genome shotgun (WGS) entry which is preliminary data.</text>
</comment>
<reference evidence="2 3" key="1">
    <citation type="journal article" date="2018" name="Nat. Genet.">
        <title>The Rosa genome provides new insights in the design of modern roses.</title>
        <authorList>
            <person name="Bendahmane M."/>
        </authorList>
    </citation>
    <scope>NUCLEOTIDE SEQUENCE [LARGE SCALE GENOMIC DNA]</scope>
    <source>
        <strain evidence="3">cv. Old Blush</strain>
    </source>
</reference>
<proteinExistence type="predicted"/>
<accession>A0A2P6QB73</accession>
<dbReference type="EMBL" id="PDCK01000043">
    <property type="protein sequence ID" value="PRQ31421.1"/>
    <property type="molecule type" value="Genomic_DNA"/>
</dbReference>
<evidence type="ECO:0000313" key="3">
    <source>
        <dbReference type="Proteomes" id="UP000238479"/>
    </source>
</evidence>
<keyword evidence="3" id="KW-1185">Reference proteome</keyword>
<keyword evidence="1" id="KW-0175">Coiled coil</keyword>
<gene>
    <name evidence="2" type="ORF">RchiOBHm_Chr5g0035311</name>
</gene>
<dbReference type="OrthoDB" id="765404at2759"/>
<protein>
    <submittedName>
        <fullName evidence="2">Uncharacterized protein</fullName>
    </submittedName>
</protein>
<sequence>MGIWDLVFGASDSLKRKAPDQTPVTKVAKNVFSTAYGFGSAAVTKVDGAVRDKMIPYFRNEQVWSKISLYGPILLRNGASEFSKLIPGGNTFYNFAAGCFCDYNNSNKQKVDVKELLAKVSRLEKEFGEFQKRKTKKAWWQEILKM</sequence>